<dbReference type="AlphaFoldDB" id="A0A0A9DT42"/>
<dbReference type="EMBL" id="GBRH01206171">
    <property type="protein sequence ID" value="JAD91724.1"/>
    <property type="molecule type" value="Transcribed_RNA"/>
</dbReference>
<evidence type="ECO:0000313" key="1">
    <source>
        <dbReference type="EMBL" id="JAD91724.1"/>
    </source>
</evidence>
<protein>
    <submittedName>
        <fullName evidence="1">Uncharacterized protein</fullName>
    </submittedName>
</protein>
<name>A0A0A9DT42_ARUDO</name>
<reference evidence="1" key="1">
    <citation type="submission" date="2014-09" db="EMBL/GenBank/DDBJ databases">
        <authorList>
            <person name="Magalhaes I.L.F."/>
            <person name="Oliveira U."/>
            <person name="Santos F.R."/>
            <person name="Vidigal T.H.D.A."/>
            <person name="Brescovit A.D."/>
            <person name="Santos A.J."/>
        </authorList>
    </citation>
    <scope>NUCLEOTIDE SEQUENCE</scope>
    <source>
        <tissue evidence="1">Shoot tissue taken approximately 20 cm above the soil surface</tissue>
    </source>
</reference>
<reference evidence="1" key="2">
    <citation type="journal article" date="2015" name="Data Brief">
        <title>Shoot transcriptome of the giant reed, Arundo donax.</title>
        <authorList>
            <person name="Barrero R.A."/>
            <person name="Guerrero F.D."/>
            <person name="Moolhuijzen P."/>
            <person name="Goolsby J.A."/>
            <person name="Tidwell J."/>
            <person name="Bellgard S.E."/>
            <person name="Bellgard M.I."/>
        </authorList>
    </citation>
    <scope>NUCLEOTIDE SEQUENCE</scope>
    <source>
        <tissue evidence="1">Shoot tissue taken approximately 20 cm above the soil surface</tissue>
    </source>
</reference>
<organism evidence="1">
    <name type="scientific">Arundo donax</name>
    <name type="common">Giant reed</name>
    <name type="synonym">Donax arundinaceus</name>
    <dbReference type="NCBI Taxonomy" id="35708"/>
    <lineage>
        <taxon>Eukaryota</taxon>
        <taxon>Viridiplantae</taxon>
        <taxon>Streptophyta</taxon>
        <taxon>Embryophyta</taxon>
        <taxon>Tracheophyta</taxon>
        <taxon>Spermatophyta</taxon>
        <taxon>Magnoliopsida</taxon>
        <taxon>Liliopsida</taxon>
        <taxon>Poales</taxon>
        <taxon>Poaceae</taxon>
        <taxon>PACMAD clade</taxon>
        <taxon>Arundinoideae</taxon>
        <taxon>Arundineae</taxon>
        <taxon>Arundo</taxon>
    </lineage>
</organism>
<proteinExistence type="predicted"/>
<sequence>MLITSLVPAIVESTISLLLKHLCSELMQKDKRSKANKCSHKKVISITEQATVIFNYNAPRYQQLNHKF</sequence>
<accession>A0A0A9DT42</accession>